<feature type="compositionally biased region" description="Basic and acidic residues" evidence="1">
    <location>
        <begin position="139"/>
        <end position="150"/>
    </location>
</feature>
<feature type="compositionally biased region" description="Basic residues" evidence="1">
    <location>
        <begin position="128"/>
        <end position="138"/>
    </location>
</feature>
<gene>
    <name evidence="2" type="ORF">PoB_000612300</name>
</gene>
<feature type="compositionally biased region" description="Basic and acidic residues" evidence="1">
    <location>
        <begin position="90"/>
        <end position="127"/>
    </location>
</feature>
<organism evidence="2 3">
    <name type="scientific">Plakobranchus ocellatus</name>
    <dbReference type="NCBI Taxonomy" id="259542"/>
    <lineage>
        <taxon>Eukaryota</taxon>
        <taxon>Metazoa</taxon>
        <taxon>Spiralia</taxon>
        <taxon>Lophotrochozoa</taxon>
        <taxon>Mollusca</taxon>
        <taxon>Gastropoda</taxon>
        <taxon>Heterobranchia</taxon>
        <taxon>Euthyneura</taxon>
        <taxon>Panpulmonata</taxon>
        <taxon>Sacoglossa</taxon>
        <taxon>Placobranchoidea</taxon>
        <taxon>Plakobranchidae</taxon>
        <taxon>Plakobranchus</taxon>
    </lineage>
</organism>
<dbReference type="AlphaFoldDB" id="A0AAV3YAZ5"/>
<protein>
    <submittedName>
        <fullName evidence="2">Uncharacterized protein</fullName>
    </submittedName>
</protein>
<evidence type="ECO:0000256" key="1">
    <source>
        <dbReference type="SAM" id="MobiDB-lite"/>
    </source>
</evidence>
<feature type="region of interest" description="Disordered" evidence="1">
    <location>
        <begin position="47"/>
        <end position="150"/>
    </location>
</feature>
<reference evidence="2 3" key="1">
    <citation type="journal article" date="2021" name="Elife">
        <title>Chloroplast acquisition without the gene transfer in kleptoplastic sea slugs, Plakobranchus ocellatus.</title>
        <authorList>
            <person name="Maeda T."/>
            <person name="Takahashi S."/>
            <person name="Yoshida T."/>
            <person name="Shimamura S."/>
            <person name="Takaki Y."/>
            <person name="Nagai Y."/>
            <person name="Toyoda A."/>
            <person name="Suzuki Y."/>
            <person name="Arimoto A."/>
            <person name="Ishii H."/>
            <person name="Satoh N."/>
            <person name="Nishiyama T."/>
            <person name="Hasebe M."/>
            <person name="Maruyama T."/>
            <person name="Minagawa J."/>
            <person name="Obokata J."/>
            <person name="Shigenobu S."/>
        </authorList>
    </citation>
    <scope>NUCLEOTIDE SEQUENCE [LARGE SCALE GENOMIC DNA]</scope>
</reference>
<sequence>MIARKLLFDDTDKRIGASLPGLDGCNVEVLRVVSGGHFTPGQSIHKVISGFQSSPTSKDISDRSRTRDQRVTADLRGDSLSIVPPAPWGREGEDRQRGGQRVKEKERDRKRERVREGQKEGGGDRGLGKGRHKKKYRGDRKEREGEKMQE</sequence>
<proteinExistence type="predicted"/>
<comment type="caution">
    <text evidence="2">The sequence shown here is derived from an EMBL/GenBank/DDBJ whole genome shotgun (WGS) entry which is preliminary data.</text>
</comment>
<feature type="compositionally biased region" description="Basic and acidic residues" evidence="1">
    <location>
        <begin position="59"/>
        <end position="77"/>
    </location>
</feature>
<evidence type="ECO:0000313" key="2">
    <source>
        <dbReference type="EMBL" id="GFN79617.1"/>
    </source>
</evidence>
<keyword evidence="3" id="KW-1185">Reference proteome</keyword>
<evidence type="ECO:0000313" key="3">
    <source>
        <dbReference type="Proteomes" id="UP000735302"/>
    </source>
</evidence>
<name>A0AAV3YAZ5_9GAST</name>
<dbReference type="EMBL" id="BLXT01000722">
    <property type="protein sequence ID" value="GFN79617.1"/>
    <property type="molecule type" value="Genomic_DNA"/>
</dbReference>
<accession>A0AAV3YAZ5</accession>
<dbReference type="Proteomes" id="UP000735302">
    <property type="component" value="Unassembled WGS sequence"/>
</dbReference>